<sequence length="442" mass="48458" precursor="true">MTESIRIRAALTLCAGLLAAGAAWAQSPAPAAATKAADYIVAIVNNELVTQVEVEQRVSRIRVDAMRSGARLPPEDELRKQVLNALIEERVIVTYARDSGLKVDDPELDRAVANVAAANKLSLDKLQERLRAEGIDYTRFRSNLRDQMMAERVREREVINRIRITDAEIDNALSQRQSQAAGAAELNIAQILVSVPEGAAPEVVAQRREKIMAALARIRGGEPFELVAKSVSEDANKDKGGEIGAKPADRLPDLFVDAVKPLAVGAVTGEPLRSGAGFHLLKLLSRSDPAAASVTQTRARHILLRPSAALSADAAQRRLAEFRDQILSGGRRFEDLARQYSEDGSSVSGGDLGWAAPGNFVPEFEEAMNKLAPGGISTPIVSRFGVHLIQVMERRQVAVDPKELREQARNMLREQKFEPAYLEWVSELRSRAYIEMREPPQQ</sequence>
<dbReference type="InterPro" id="IPR023034">
    <property type="entry name" value="PPIase_SurA"/>
</dbReference>
<dbReference type="InterPro" id="IPR046357">
    <property type="entry name" value="PPIase_dom_sf"/>
</dbReference>
<dbReference type="PANTHER" id="PTHR47637:SF1">
    <property type="entry name" value="CHAPERONE SURA"/>
    <property type="match status" value="1"/>
</dbReference>
<name>A0ABU9BKB4_9BURK</name>
<gene>
    <name evidence="7" type="primary">surA</name>
    <name evidence="9" type="ORF">AACH06_06145</name>
</gene>
<dbReference type="PANTHER" id="PTHR47637">
    <property type="entry name" value="CHAPERONE SURA"/>
    <property type="match status" value="1"/>
</dbReference>
<dbReference type="InterPro" id="IPR015391">
    <property type="entry name" value="SurA_N"/>
</dbReference>
<dbReference type="Gene3D" id="1.10.4030.10">
    <property type="entry name" value="Porin chaperone SurA, peptide-binding domain"/>
    <property type="match status" value="1"/>
</dbReference>
<dbReference type="RefSeq" id="WP_341424768.1">
    <property type="nucleotide sequence ID" value="NZ_JBBUTG010000003.1"/>
</dbReference>
<dbReference type="InterPro" id="IPR000297">
    <property type="entry name" value="PPIase_PpiC"/>
</dbReference>
<dbReference type="Pfam" id="PF09312">
    <property type="entry name" value="SurA_N"/>
    <property type="match status" value="1"/>
</dbReference>
<keyword evidence="5 7" id="KW-0143">Chaperone</keyword>
<keyword evidence="10" id="KW-1185">Reference proteome</keyword>
<keyword evidence="1 7" id="KW-0732">Signal</keyword>
<dbReference type="PROSITE" id="PS50198">
    <property type="entry name" value="PPIC_PPIASE_2"/>
    <property type="match status" value="2"/>
</dbReference>
<dbReference type="Proteomes" id="UP001371218">
    <property type="component" value="Unassembled WGS sequence"/>
</dbReference>
<dbReference type="EMBL" id="JBBUTG010000003">
    <property type="protein sequence ID" value="MEK8030401.1"/>
    <property type="molecule type" value="Genomic_DNA"/>
</dbReference>
<dbReference type="Gene3D" id="3.10.50.40">
    <property type="match status" value="2"/>
</dbReference>
<evidence type="ECO:0000256" key="2">
    <source>
        <dbReference type="ARBA" id="ARBA00022737"/>
    </source>
</evidence>
<evidence type="ECO:0000256" key="6">
    <source>
        <dbReference type="ARBA" id="ARBA00023235"/>
    </source>
</evidence>
<comment type="domain">
    <text evidence="7">The PPIase activity resides only in the second parvulin domain. The N-terminal region and the C-terminal tail are necessary and sufficient for the chaperone activity of SurA. The PPIase activity is dispensable for SurA to function as a chaperone. The N-terminal region and the C-terminal tail are also required for porin recognition.</text>
</comment>
<comment type="caution">
    <text evidence="9">The sequence shown here is derived from an EMBL/GenBank/DDBJ whole genome shotgun (WGS) entry which is preliminary data.</text>
</comment>
<dbReference type="PROSITE" id="PS01096">
    <property type="entry name" value="PPIC_PPIASE_1"/>
    <property type="match status" value="1"/>
</dbReference>
<evidence type="ECO:0000256" key="3">
    <source>
        <dbReference type="ARBA" id="ARBA00022764"/>
    </source>
</evidence>
<evidence type="ECO:0000256" key="5">
    <source>
        <dbReference type="ARBA" id="ARBA00023186"/>
    </source>
</evidence>
<evidence type="ECO:0000256" key="1">
    <source>
        <dbReference type="ARBA" id="ARBA00022729"/>
    </source>
</evidence>
<evidence type="ECO:0000256" key="7">
    <source>
        <dbReference type="HAMAP-Rule" id="MF_01183"/>
    </source>
</evidence>
<organism evidence="9 10">
    <name type="scientific">Ideonella lacteola</name>
    <dbReference type="NCBI Taxonomy" id="2984193"/>
    <lineage>
        <taxon>Bacteria</taxon>
        <taxon>Pseudomonadati</taxon>
        <taxon>Pseudomonadota</taxon>
        <taxon>Betaproteobacteria</taxon>
        <taxon>Burkholderiales</taxon>
        <taxon>Sphaerotilaceae</taxon>
        <taxon>Ideonella</taxon>
    </lineage>
</organism>
<dbReference type="InterPro" id="IPR027304">
    <property type="entry name" value="Trigger_fact/SurA_dom_sf"/>
</dbReference>
<dbReference type="InterPro" id="IPR050280">
    <property type="entry name" value="OMP_Chaperone_SurA"/>
</dbReference>
<feature type="signal peptide" evidence="7">
    <location>
        <begin position="1"/>
        <end position="25"/>
    </location>
</feature>
<dbReference type="HAMAP" id="MF_01183">
    <property type="entry name" value="Chaperone_SurA"/>
    <property type="match status" value="1"/>
</dbReference>
<dbReference type="GO" id="GO:0003755">
    <property type="term" value="F:peptidyl-prolyl cis-trans isomerase activity"/>
    <property type="evidence" value="ECO:0007669"/>
    <property type="project" value="UniProtKB-EC"/>
</dbReference>
<keyword evidence="4 7" id="KW-0697">Rotamase</keyword>
<keyword evidence="3 7" id="KW-0574">Periplasm</keyword>
<dbReference type="SUPFAM" id="SSF109998">
    <property type="entry name" value="Triger factor/SurA peptide-binding domain-like"/>
    <property type="match status" value="1"/>
</dbReference>
<reference evidence="9 10" key="1">
    <citation type="submission" date="2024-04" db="EMBL/GenBank/DDBJ databases">
        <title>Novel species of the genus Ideonella isolated from streams.</title>
        <authorList>
            <person name="Lu H."/>
        </authorList>
    </citation>
    <scope>NUCLEOTIDE SEQUENCE [LARGE SCALE GENOMIC DNA]</scope>
    <source>
        <strain evidence="9 10">DXS29W</strain>
    </source>
</reference>
<feature type="domain" description="PpiC" evidence="8">
    <location>
        <begin position="183"/>
        <end position="285"/>
    </location>
</feature>
<dbReference type="EC" id="5.2.1.8" evidence="7"/>
<comment type="subcellular location">
    <subcellularLocation>
        <location evidence="7">Periplasm</location>
    </subcellularLocation>
    <text evidence="7">Is capable of associating with the outer membrane.</text>
</comment>
<dbReference type="SUPFAM" id="SSF54534">
    <property type="entry name" value="FKBP-like"/>
    <property type="match status" value="2"/>
</dbReference>
<dbReference type="Pfam" id="PF00639">
    <property type="entry name" value="Rotamase"/>
    <property type="match status" value="2"/>
</dbReference>
<comment type="catalytic activity">
    <reaction evidence="7">
        <text>[protein]-peptidylproline (omega=180) = [protein]-peptidylproline (omega=0)</text>
        <dbReference type="Rhea" id="RHEA:16237"/>
        <dbReference type="Rhea" id="RHEA-COMP:10747"/>
        <dbReference type="Rhea" id="RHEA-COMP:10748"/>
        <dbReference type="ChEBI" id="CHEBI:83833"/>
        <dbReference type="ChEBI" id="CHEBI:83834"/>
        <dbReference type="EC" id="5.2.1.8"/>
    </reaction>
</comment>
<keyword evidence="6 7" id="KW-0413">Isomerase</keyword>
<feature type="domain" description="PpiC" evidence="8">
    <location>
        <begin position="294"/>
        <end position="393"/>
    </location>
</feature>
<evidence type="ECO:0000313" key="9">
    <source>
        <dbReference type="EMBL" id="MEK8030401.1"/>
    </source>
</evidence>
<accession>A0ABU9BKB4</accession>
<feature type="chain" id="PRO_5044903035" description="Chaperone SurA" evidence="7">
    <location>
        <begin position="26"/>
        <end position="442"/>
    </location>
</feature>
<keyword evidence="2 7" id="KW-0677">Repeat</keyword>
<comment type="function">
    <text evidence="7">Chaperone involved in the correct folding and assembly of outer membrane proteins. Recognizes specific patterns of aromatic residues and the orientation of their side chains, which are found more frequently in integral outer membrane proteins. May act in both early periplasmic and late outer membrane-associated steps of protein maturation.</text>
</comment>
<protein>
    <recommendedName>
        <fullName evidence="7">Chaperone SurA</fullName>
    </recommendedName>
    <alternativeName>
        <fullName evidence="7">Peptidyl-prolyl cis-trans isomerase SurA</fullName>
        <shortName evidence="7">PPIase SurA</shortName>
        <ecNumber evidence="7">5.2.1.8</ecNumber>
    </alternativeName>
    <alternativeName>
        <fullName evidence="7">Rotamase SurA</fullName>
    </alternativeName>
</protein>
<evidence type="ECO:0000256" key="4">
    <source>
        <dbReference type="ARBA" id="ARBA00023110"/>
    </source>
</evidence>
<evidence type="ECO:0000313" key="10">
    <source>
        <dbReference type="Proteomes" id="UP001371218"/>
    </source>
</evidence>
<evidence type="ECO:0000259" key="8">
    <source>
        <dbReference type="PROSITE" id="PS50198"/>
    </source>
</evidence>
<dbReference type="InterPro" id="IPR023058">
    <property type="entry name" value="PPIase_PpiC_CS"/>
</dbReference>
<proteinExistence type="inferred from homology"/>